<sequence>MVDEDSQGGIPCQLTIFDCRDFIQDTMMIMMRRRKADLPNAALEAGNQEATVEGVPLGGLPEPSDAVVVVDMAGGWGPLQGDEDADGDGRDQQERDYKLSGAHHMTINAALLSYLLCEFYFVF</sequence>
<evidence type="ECO:0000313" key="2">
    <source>
        <dbReference type="EMBL" id="MBA4630104.1"/>
    </source>
</evidence>
<dbReference type="AlphaFoldDB" id="A0A7C9D422"/>
<name>A0A7C9D422_OPUST</name>
<evidence type="ECO:0000256" key="1">
    <source>
        <dbReference type="SAM" id="MobiDB-lite"/>
    </source>
</evidence>
<accession>A0A7C9D422</accession>
<dbReference type="EMBL" id="GISG01072067">
    <property type="protein sequence ID" value="MBA4630104.1"/>
    <property type="molecule type" value="Transcribed_RNA"/>
</dbReference>
<reference evidence="2" key="1">
    <citation type="journal article" date="2013" name="J. Plant Res.">
        <title>Effect of fungi and light on seed germination of three Opuntia species from semiarid lands of central Mexico.</title>
        <authorList>
            <person name="Delgado-Sanchez P."/>
            <person name="Jimenez-Bremont J.F."/>
            <person name="Guerrero-Gonzalez Mde L."/>
            <person name="Flores J."/>
        </authorList>
    </citation>
    <scope>NUCLEOTIDE SEQUENCE</scope>
    <source>
        <tissue evidence="2">Cladode</tissue>
    </source>
</reference>
<reference evidence="2" key="2">
    <citation type="submission" date="2020-07" db="EMBL/GenBank/DDBJ databases">
        <authorList>
            <person name="Vera ALvarez R."/>
            <person name="Arias-Moreno D.M."/>
            <person name="Jimenez-Jacinto V."/>
            <person name="Jimenez-Bremont J.F."/>
            <person name="Swaminathan K."/>
            <person name="Moose S.P."/>
            <person name="Guerrero-Gonzalez M.L."/>
            <person name="Marino-Ramirez L."/>
            <person name="Landsman D."/>
            <person name="Rodriguez-Kessler M."/>
            <person name="Delgado-Sanchez P."/>
        </authorList>
    </citation>
    <scope>NUCLEOTIDE SEQUENCE</scope>
    <source>
        <tissue evidence="2">Cladode</tissue>
    </source>
</reference>
<feature type="region of interest" description="Disordered" evidence="1">
    <location>
        <begin position="75"/>
        <end position="94"/>
    </location>
</feature>
<organism evidence="2">
    <name type="scientific">Opuntia streptacantha</name>
    <name type="common">Prickly pear cactus</name>
    <name type="synonym">Opuntia cardona</name>
    <dbReference type="NCBI Taxonomy" id="393608"/>
    <lineage>
        <taxon>Eukaryota</taxon>
        <taxon>Viridiplantae</taxon>
        <taxon>Streptophyta</taxon>
        <taxon>Embryophyta</taxon>
        <taxon>Tracheophyta</taxon>
        <taxon>Spermatophyta</taxon>
        <taxon>Magnoliopsida</taxon>
        <taxon>eudicotyledons</taxon>
        <taxon>Gunneridae</taxon>
        <taxon>Pentapetalae</taxon>
        <taxon>Caryophyllales</taxon>
        <taxon>Cactineae</taxon>
        <taxon>Cactaceae</taxon>
        <taxon>Opuntioideae</taxon>
        <taxon>Opuntia</taxon>
    </lineage>
</organism>
<proteinExistence type="predicted"/>
<protein>
    <submittedName>
        <fullName evidence="2">Uncharacterized protein</fullName>
    </submittedName>
</protein>